<dbReference type="AlphaFoldDB" id="A0A2S9SRL0"/>
<proteinExistence type="predicted"/>
<evidence type="ECO:0000256" key="2">
    <source>
        <dbReference type="ARBA" id="ARBA00023136"/>
    </source>
</evidence>
<dbReference type="PROSITE" id="PS51257">
    <property type="entry name" value="PROKAR_LIPOPROTEIN"/>
    <property type="match status" value="1"/>
</dbReference>
<dbReference type="InterPro" id="IPR007450">
    <property type="entry name" value="BamE_dom"/>
</dbReference>
<evidence type="ECO:0000259" key="4">
    <source>
        <dbReference type="Pfam" id="PF04355"/>
    </source>
</evidence>
<dbReference type="RefSeq" id="WP_105908413.1">
    <property type="nucleotide sequence ID" value="NZ_JAMXEP010000004.1"/>
</dbReference>
<dbReference type="GO" id="GO:0019867">
    <property type="term" value="C:outer membrane"/>
    <property type="evidence" value="ECO:0007669"/>
    <property type="project" value="InterPro"/>
</dbReference>
<keyword evidence="1 3" id="KW-0732">Signal</keyword>
<feature type="chain" id="PRO_5015498574" description="Outer membrane protein assembly factor BamE domain-containing protein" evidence="3">
    <location>
        <begin position="21"/>
        <end position="131"/>
    </location>
</feature>
<name>A0A2S9SRL0_9BACT</name>
<feature type="signal peptide" evidence="3">
    <location>
        <begin position="1"/>
        <end position="20"/>
    </location>
</feature>
<evidence type="ECO:0000313" key="6">
    <source>
        <dbReference type="Proteomes" id="UP000239065"/>
    </source>
</evidence>
<evidence type="ECO:0000256" key="3">
    <source>
        <dbReference type="SAM" id="SignalP"/>
    </source>
</evidence>
<feature type="domain" description="Outer membrane protein assembly factor BamE" evidence="4">
    <location>
        <begin position="35"/>
        <end position="114"/>
    </location>
</feature>
<dbReference type="Gene3D" id="3.30.1450.10">
    <property type="match status" value="1"/>
</dbReference>
<organism evidence="5 6">
    <name type="scientific">Aliarcobacter cryaerophilus</name>
    <dbReference type="NCBI Taxonomy" id="28198"/>
    <lineage>
        <taxon>Bacteria</taxon>
        <taxon>Pseudomonadati</taxon>
        <taxon>Campylobacterota</taxon>
        <taxon>Epsilonproteobacteria</taxon>
        <taxon>Campylobacterales</taxon>
        <taxon>Arcobacteraceae</taxon>
        <taxon>Aliarcobacter</taxon>
    </lineage>
</organism>
<reference evidence="5 6" key="1">
    <citation type="submission" date="2017-09" db="EMBL/GenBank/DDBJ databases">
        <title>Reassesment of A. cryaerophilus.</title>
        <authorList>
            <person name="Perez-Cataluna A."/>
            <person name="Collado L."/>
            <person name="Salgado O."/>
            <person name="Lefinanco V."/>
            <person name="Figueras M.J."/>
        </authorList>
    </citation>
    <scope>NUCLEOTIDE SEQUENCE [LARGE SCALE GENOMIC DNA]</scope>
    <source>
        <strain evidence="5 6">LMG 9861</strain>
    </source>
</reference>
<keyword evidence="2" id="KW-0472">Membrane</keyword>
<comment type="caution">
    <text evidence="5">The sequence shown here is derived from an EMBL/GenBank/DDBJ whole genome shotgun (WGS) entry which is preliminary data.</text>
</comment>
<dbReference type="InterPro" id="IPR037873">
    <property type="entry name" value="BamE-like"/>
</dbReference>
<evidence type="ECO:0000313" key="5">
    <source>
        <dbReference type="EMBL" id="PRM89221.1"/>
    </source>
</evidence>
<dbReference type="EMBL" id="NXGJ01000001">
    <property type="protein sequence ID" value="PRM89221.1"/>
    <property type="molecule type" value="Genomic_DNA"/>
</dbReference>
<gene>
    <name evidence="5" type="ORF">CJ669_01615</name>
</gene>
<evidence type="ECO:0000256" key="1">
    <source>
        <dbReference type="ARBA" id="ARBA00022729"/>
    </source>
</evidence>
<dbReference type="Proteomes" id="UP000239065">
    <property type="component" value="Unassembled WGS sequence"/>
</dbReference>
<dbReference type="Pfam" id="PF04355">
    <property type="entry name" value="BamE"/>
    <property type="match status" value="1"/>
</dbReference>
<accession>A0A2S9SRL0</accession>
<protein>
    <recommendedName>
        <fullName evidence="4">Outer membrane protein assembly factor BamE domain-containing protein</fullName>
    </recommendedName>
</protein>
<sequence length="131" mass="14512">MKKTVLFGMSVVLSSTLFTACAVKSGNDKLQDVTQENILEKIQNGKSTKADVRKVLGEPANVDFKENGLEQWNYTHSRKVEKGINYVPVVNWFVRGTNDTKKTLVVLFDGDVVKNHSFSSSDGETMGGLVR</sequence>